<reference evidence="1 2" key="1">
    <citation type="journal article" date="2018" name="Nat. Ecol. Evol.">
        <title>Pezizomycetes genomes reveal the molecular basis of ectomycorrhizal truffle lifestyle.</title>
        <authorList>
            <person name="Murat C."/>
            <person name="Payen T."/>
            <person name="Noel B."/>
            <person name="Kuo A."/>
            <person name="Morin E."/>
            <person name="Chen J."/>
            <person name="Kohler A."/>
            <person name="Krizsan K."/>
            <person name="Balestrini R."/>
            <person name="Da Silva C."/>
            <person name="Montanini B."/>
            <person name="Hainaut M."/>
            <person name="Levati E."/>
            <person name="Barry K.W."/>
            <person name="Belfiori B."/>
            <person name="Cichocki N."/>
            <person name="Clum A."/>
            <person name="Dockter R.B."/>
            <person name="Fauchery L."/>
            <person name="Guy J."/>
            <person name="Iotti M."/>
            <person name="Le Tacon F."/>
            <person name="Lindquist E.A."/>
            <person name="Lipzen A."/>
            <person name="Malagnac F."/>
            <person name="Mello A."/>
            <person name="Molinier V."/>
            <person name="Miyauchi S."/>
            <person name="Poulain J."/>
            <person name="Riccioni C."/>
            <person name="Rubini A."/>
            <person name="Sitrit Y."/>
            <person name="Splivallo R."/>
            <person name="Traeger S."/>
            <person name="Wang M."/>
            <person name="Zifcakova L."/>
            <person name="Wipf D."/>
            <person name="Zambonelli A."/>
            <person name="Paolocci F."/>
            <person name="Nowrousian M."/>
            <person name="Ottonello S."/>
            <person name="Baldrian P."/>
            <person name="Spatafora J.W."/>
            <person name="Henrissat B."/>
            <person name="Nagy L.G."/>
            <person name="Aury J.M."/>
            <person name="Wincker P."/>
            <person name="Grigoriev I.V."/>
            <person name="Bonfante P."/>
            <person name="Martin F.M."/>
        </authorList>
    </citation>
    <scope>NUCLEOTIDE SEQUENCE [LARGE SCALE GENOMIC DNA]</scope>
    <source>
        <strain evidence="1 2">RN42</strain>
    </source>
</reference>
<dbReference type="EMBL" id="ML119653">
    <property type="protein sequence ID" value="RPA85558.1"/>
    <property type="molecule type" value="Genomic_DNA"/>
</dbReference>
<dbReference type="Proteomes" id="UP000275078">
    <property type="component" value="Unassembled WGS sequence"/>
</dbReference>
<proteinExistence type="predicted"/>
<sequence length="215" mass="24628">MPKTRQRFIREWLLACSSFTVNNDGTVEPVLEVVIRQWRMFALHLVHEAMCEKGVTPKAAKNWDRQRYAYRVASRDPLEVKRGVPQFGVWWPFGDPDKKAEKLDENVFGIESACLLAYYEGLGRRGLFAHDYGTVELPGLEIEDIAFGQCLINWRRKHITEGSTREIVDGLDYARCVFEASMNGGHQDKSVPACFHASNPDGSRKIVTTQYVFWV</sequence>
<dbReference type="AlphaFoldDB" id="A0A3N4ILH7"/>
<gene>
    <name evidence="1" type="ORF">BJ508DRAFT_358899</name>
</gene>
<protein>
    <submittedName>
        <fullName evidence="1">Uncharacterized protein</fullName>
    </submittedName>
</protein>
<evidence type="ECO:0000313" key="1">
    <source>
        <dbReference type="EMBL" id="RPA85558.1"/>
    </source>
</evidence>
<name>A0A3N4ILH7_ASCIM</name>
<organism evidence="1 2">
    <name type="scientific">Ascobolus immersus RN42</name>
    <dbReference type="NCBI Taxonomy" id="1160509"/>
    <lineage>
        <taxon>Eukaryota</taxon>
        <taxon>Fungi</taxon>
        <taxon>Dikarya</taxon>
        <taxon>Ascomycota</taxon>
        <taxon>Pezizomycotina</taxon>
        <taxon>Pezizomycetes</taxon>
        <taxon>Pezizales</taxon>
        <taxon>Ascobolaceae</taxon>
        <taxon>Ascobolus</taxon>
    </lineage>
</organism>
<accession>A0A3N4ILH7</accession>
<keyword evidence="2" id="KW-1185">Reference proteome</keyword>
<evidence type="ECO:0000313" key="2">
    <source>
        <dbReference type="Proteomes" id="UP000275078"/>
    </source>
</evidence>